<evidence type="ECO:0000256" key="7">
    <source>
        <dbReference type="HAMAP-Rule" id="MF_01147"/>
    </source>
</evidence>
<dbReference type="OrthoDB" id="871140at2"/>
<feature type="transmembrane region" description="Helical" evidence="7">
    <location>
        <begin position="92"/>
        <end position="109"/>
    </location>
</feature>
<comment type="function">
    <text evidence="7">Catalyzes the transfer of the diacylglyceryl group from phosphatidylglycerol to the sulfhydryl group of the N-terminal cysteine of a prolipoprotein, the first step in the formation of mature lipoproteins.</text>
</comment>
<dbReference type="PANTHER" id="PTHR30589:SF0">
    <property type="entry name" value="PHOSPHATIDYLGLYCEROL--PROLIPOPROTEIN DIACYLGLYCERYL TRANSFERASE"/>
    <property type="match status" value="1"/>
</dbReference>
<dbReference type="HOGENOM" id="CLU_013386_0_1_9"/>
<dbReference type="STRING" id="1218492.JG30_10950"/>
<keyword evidence="4 7" id="KW-0812">Transmembrane</keyword>
<dbReference type="EMBL" id="JXJQ01000009">
    <property type="protein sequence ID" value="KJY60907.1"/>
    <property type="molecule type" value="Genomic_DNA"/>
</dbReference>
<dbReference type="GO" id="GO:0005886">
    <property type="term" value="C:plasma membrane"/>
    <property type="evidence" value="ECO:0007669"/>
    <property type="project" value="UniProtKB-SubCell"/>
</dbReference>
<organism evidence="8 9">
    <name type="scientific">Bombilactobacillus mellifer</name>
    <dbReference type="NCBI Taxonomy" id="1218492"/>
    <lineage>
        <taxon>Bacteria</taxon>
        <taxon>Bacillati</taxon>
        <taxon>Bacillota</taxon>
        <taxon>Bacilli</taxon>
        <taxon>Lactobacillales</taxon>
        <taxon>Lactobacillaceae</taxon>
        <taxon>Bombilactobacillus</taxon>
    </lineage>
</organism>
<keyword evidence="3 7" id="KW-0808">Transferase</keyword>
<evidence type="ECO:0000256" key="2">
    <source>
        <dbReference type="ARBA" id="ARBA00022475"/>
    </source>
</evidence>
<feature type="transmembrane region" description="Helical" evidence="7">
    <location>
        <begin position="50"/>
        <end position="72"/>
    </location>
</feature>
<keyword evidence="8" id="KW-0449">Lipoprotein</keyword>
<comment type="subcellular location">
    <subcellularLocation>
        <location evidence="7">Cell membrane</location>
        <topology evidence="7">Multi-pass membrane protein</topology>
    </subcellularLocation>
</comment>
<keyword evidence="5 7" id="KW-1133">Transmembrane helix</keyword>
<keyword evidence="6 7" id="KW-0472">Membrane</keyword>
<gene>
    <name evidence="7 8" type="primary">lgt</name>
    <name evidence="8" type="ORF">JG30_10950</name>
</gene>
<dbReference type="Proteomes" id="UP000033558">
    <property type="component" value="Unassembled WGS sequence"/>
</dbReference>
<keyword evidence="2 7" id="KW-1003">Cell membrane</keyword>
<dbReference type="UniPathway" id="UPA00664"/>
<comment type="pathway">
    <text evidence="7">Protein modification; lipoprotein biosynthesis (diacylglyceryl transfer).</text>
</comment>
<name>A0A0F4LQ05_9LACO</name>
<dbReference type="GO" id="GO:0042158">
    <property type="term" value="P:lipoprotein biosynthetic process"/>
    <property type="evidence" value="ECO:0007669"/>
    <property type="project" value="UniProtKB-UniRule"/>
</dbReference>
<feature type="transmembrane region" description="Helical" evidence="7">
    <location>
        <begin position="116"/>
        <end position="134"/>
    </location>
</feature>
<evidence type="ECO:0000256" key="5">
    <source>
        <dbReference type="ARBA" id="ARBA00022989"/>
    </source>
</evidence>
<feature type="transmembrane region" description="Helical" evidence="7">
    <location>
        <begin position="207"/>
        <end position="222"/>
    </location>
</feature>
<dbReference type="InterPro" id="IPR001640">
    <property type="entry name" value="Lgt"/>
</dbReference>
<dbReference type="GO" id="GO:0008961">
    <property type="term" value="F:phosphatidylglycerol-prolipoprotein diacylglyceryl transferase activity"/>
    <property type="evidence" value="ECO:0007669"/>
    <property type="project" value="UniProtKB-UniRule"/>
</dbReference>
<feature type="binding site" evidence="7">
    <location>
        <position position="135"/>
    </location>
    <ligand>
        <name>a 1,2-diacyl-sn-glycero-3-phospho-(1'-sn-glycerol)</name>
        <dbReference type="ChEBI" id="CHEBI:64716"/>
    </ligand>
</feature>
<dbReference type="PANTHER" id="PTHR30589">
    <property type="entry name" value="PROLIPOPROTEIN DIACYLGLYCERYL TRANSFERASE"/>
    <property type="match status" value="1"/>
</dbReference>
<dbReference type="EC" id="2.5.1.145" evidence="7"/>
<accession>A0A0F4LQ05</accession>
<protein>
    <recommendedName>
        <fullName evidence="7">Phosphatidylglycerol--prolipoprotein diacylglyceryl transferase</fullName>
        <ecNumber evidence="7">2.5.1.145</ecNumber>
    </recommendedName>
</protein>
<dbReference type="HAMAP" id="MF_01147">
    <property type="entry name" value="Lgt"/>
    <property type="match status" value="1"/>
</dbReference>
<comment type="similarity">
    <text evidence="1 7">Belongs to the Lgt family.</text>
</comment>
<sequence>MSSTAFNPIFLTWGPFTIRWYGFLITVGALLGISLALHEARLRQVDPDQIVDLVLWGVPFALIGARSYYVLFQWPFYAQHPSEIWKIWHGGLAIYGGLIAALLVTIIFTHHRHLPVWLILDIASPSVLIGQIVGRWGNFMNQEAFGAITSRAFLENLHLPNWIIQQMLINGHYRQPTFLYESLWNLLGLIILLSLRHRPHLFKQGEVFLTYVIWYAFGRFFIEGMRTDSLYLAAGLRVSQILSGILFVAAILMIIYRRRQQALSDYVSNQS</sequence>
<comment type="catalytic activity">
    <reaction evidence="7">
        <text>L-cysteinyl-[prolipoprotein] + a 1,2-diacyl-sn-glycero-3-phospho-(1'-sn-glycerol) = an S-1,2-diacyl-sn-glyceryl-L-cysteinyl-[prolipoprotein] + sn-glycerol 1-phosphate + H(+)</text>
        <dbReference type="Rhea" id="RHEA:56712"/>
        <dbReference type="Rhea" id="RHEA-COMP:14679"/>
        <dbReference type="Rhea" id="RHEA-COMP:14680"/>
        <dbReference type="ChEBI" id="CHEBI:15378"/>
        <dbReference type="ChEBI" id="CHEBI:29950"/>
        <dbReference type="ChEBI" id="CHEBI:57685"/>
        <dbReference type="ChEBI" id="CHEBI:64716"/>
        <dbReference type="ChEBI" id="CHEBI:140658"/>
        <dbReference type="EC" id="2.5.1.145"/>
    </reaction>
</comment>
<reference evidence="8 9" key="1">
    <citation type="submission" date="2015-01" db="EMBL/GenBank/DDBJ databases">
        <title>Comparative genomics of the lactic acid bacteria isolated from the honey bee gut.</title>
        <authorList>
            <person name="Ellegaard K.M."/>
            <person name="Tamarit D."/>
            <person name="Javelind E."/>
            <person name="Olofsson T."/>
            <person name="Andersson S.G."/>
            <person name="Vasquez A."/>
        </authorList>
    </citation>
    <scope>NUCLEOTIDE SEQUENCE [LARGE SCALE GENOMIC DNA]</scope>
    <source>
        <strain evidence="8 9">Bin4</strain>
    </source>
</reference>
<proteinExistence type="inferred from homology"/>
<evidence type="ECO:0000313" key="9">
    <source>
        <dbReference type="Proteomes" id="UP000033558"/>
    </source>
</evidence>
<keyword evidence="9" id="KW-1185">Reference proteome</keyword>
<evidence type="ECO:0000256" key="3">
    <source>
        <dbReference type="ARBA" id="ARBA00022679"/>
    </source>
</evidence>
<dbReference type="PROSITE" id="PS01311">
    <property type="entry name" value="LGT"/>
    <property type="match status" value="1"/>
</dbReference>
<dbReference type="NCBIfam" id="TIGR00544">
    <property type="entry name" value="lgt"/>
    <property type="match status" value="1"/>
</dbReference>
<evidence type="ECO:0000313" key="8">
    <source>
        <dbReference type="EMBL" id="KJY60907.1"/>
    </source>
</evidence>
<dbReference type="PATRIC" id="fig|1218492.5.peg.1239"/>
<feature type="transmembrane region" description="Helical" evidence="7">
    <location>
        <begin position="234"/>
        <end position="256"/>
    </location>
</feature>
<evidence type="ECO:0000256" key="6">
    <source>
        <dbReference type="ARBA" id="ARBA00023136"/>
    </source>
</evidence>
<dbReference type="AlphaFoldDB" id="A0A0F4LQ05"/>
<evidence type="ECO:0000256" key="4">
    <source>
        <dbReference type="ARBA" id="ARBA00022692"/>
    </source>
</evidence>
<dbReference type="Pfam" id="PF01790">
    <property type="entry name" value="LGT"/>
    <property type="match status" value="1"/>
</dbReference>
<dbReference type="RefSeq" id="WP_046316885.1">
    <property type="nucleotide sequence ID" value="NZ_JBHSZT010000010.1"/>
</dbReference>
<feature type="transmembrane region" description="Helical" evidence="7">
    <location>
        <begin position="20"/>
        <end position="38"/>
    </location>
</feature>
<evidence type="ECO:0000256" key="1">
    <source>
        <dbReference type="ARBA" id="ARBA00007150"/>
    </source>
</evidence>
<feature type="transmembrane region" description="Helical" evidence="7">
    <location>
        <begin position="177"/>
        <end position="195"/>
    </location>
</feature>
<comment type="caution">
    <text evidence="8">The sequence shown here is derived from an EMBL/GenBank/DDBJ whole genome shotgun (WGS) entry which is preliminary data.</text>
</comment>